<organism evidence="9 10">
    <name type="scientific">Capsaspora owczarzaki (strain ATCC 30864)</name>
    <dbReference type="NCBI Taxonomy" id="595528"/>
    <lineage>
        <taxon>Eukaryota</taxon>
        <taxon>Filasterea</taxon>
        <taxon>Capsaspora</taxon>
    </lineage>
</organism>
<dbReference type="AlphaFoldDB" id="A0A0D2WWB6"/>
<evidence type="ECO:0000256" key="5">
    <source>
        <dbReference type="ARBA" id="ARBA00022989"/>
    </source>
</evidence>
<dbReference type="PhylomeDB" id="A0A0D2WWB6"/>
<evidence type="ECO:0000313" key="9">
    <source>
        <dbReference type="EMBL" id="KJE97260.1"/>
    </source>
</evidence>
<keyword evidence="5 8" id="KW-1133">Transmembrane helix</keyword>
<comment type="similarity">
    <text evidence="2 8">Belongs to the TIM21 family.</text>
</comment>
<keyword evidence="6 8" id="KW-0496">Mitochondrion</keyword>
<evidence type="ECO:0000256" key="3">
    <source>
        <dbReference type="ARBA" id="ARBA00022692"/>
    </source>
</evidence>
<reference evidence="10" key="1">
    <citation type="submission" date="2011-02" db="EMBL/GenBank/DDBJ databases">
        <title>The Genome Sequence of Capsaspora owczarzaki ATCC 30864.</title>
        <authorList>
            <person name="Russ C."/>
            <person name="Cuomo C."/>
            <person name="Burger G."/>
            <person name="Gray M.W."/>
            <person name="Holland P.W.H."/>
            <person name="King N."/>
            <person name="Lang F.B.F."/>
            <person name="Roger A.J."/>
            <person name="Ruiz-Trillo I."/>
            <person name="Young S.K."/>
            <person name="Zeng Q."/>
            <person name="Gargeya S."/>
            <person name="Alvarado L."/>
            <person name="Berlin A."/>
            <person name="Chapman S.B."/>
            <person name="Chen Z."/>
            <person name="Freedman E."/>
            <person name="Gellesch M."/>
            <person name="Goldberg J."/>
            <person name="Griggs A."/>
            <person name="Gujja S."/>
            <person name="Heilman E."/>
            <person name="Heiman D."/>
            <person name="Howarth C."/>
            <person name="Mehta T."/>
            <person name="Neiman D."/>
            <person name="Pearson M."/>
            <person name="Roberts A."/>
            <person name="Saif S."/>
            <person name="Shea T."/>
            <person name="Shenoy N."/>
            <person name="Sisk P."/>
            <person name="Stolte C."/>
            <person name="Sykes S."/>
            <person name="White J."/>
            <person name="Yandava C."/>
            <person name="Haas B."/>
            <person name="Nusbaum C."/>
            <person name="Birren B."/>
        </authorList>
    </citation>
    <scope>NUCLEOTIDE SEQUENCE</scope>
    <source>
        <strain evidence="10">ATCC 30864</strain>
    </source>
</reference>
<dbReference type="STRING" id="595528.A0A0D2WWB6"/>
<keyword evidence="8" id="KW-0653">Protein transport</keyword>
<keyword evidence="4" id="KW-0809">Transit peptide</keyword>
<feature type="transmembrane region" description="Helical" evidence="8">
    <location>
        <begin position="157"/>
        <end position="175"/>
    </location>
</feature>
<evidence type="ECO:0000256" key="7">
    <source>
        <dbReference type="ARBA" id="ARBA00023136"/>
    </source>
</evidence>
<keyword evidence="7 8" id="KW-0472">Membrane</keyword>
<dbReference type="eggNOG" id="KOG4836">
    <property type="taxonomic scope" value="Eukaryota"/>
</dbReference>
<dbReference type="OrthoDB" id="436405at2759"/>
<keyword evidence="10" id="KW-1185">Reference proteome</keyword>
<dbReference type="GO" id="GO:0005744">
    <property type="term" value="C:TIM23 mitochondrial import inner membrane translocase complex"/>
    <property type="evidence" value="ECO:0007669"/>
    <property type="project" value="UniProtKB-UniRule"/>
</dbReference>
<dbReference type="InterPro" id="IPR038552">
    <property type="entry name" value="Tim21_IMS_sf"/>
</dbReference>
<evidence type="ECO:0000313" key="10">
    <source>
        <dbReference type="Proteomes" id="UP000008743"/>
    </source>
</evidence>
<evidence type="ECO:0000256" key="4">
    <source>
        <dbReference type="ARBA" id="ARBA00022946"/>
    </source>
</evidence>
<evidence type="ECO:0000256" key="2">
    <source>
        <dbReference type="ARBA" id="ARBA00010867"/>
    </source>
</evidence>
<name>A0A0D2WWB6_CAPO3</name>
<dbReference type="InParanoid" id="A0A0D2WWB6"/>
<dbReference type="Gene3D" id="3.10.450.320">
    <property type="entry name" value="Mitochondrial import inner membrane translocase subunit Tim21"/>
    <property type="match status" value="1"/>
</dbReference>
<keyword evidence="8" id="KW-0813">Transport</keyword>
<proteinExistence type="inferred from homology"/>
<dbReference type="GO" id="GO:0030150">
    <property type="term" value="P:protein import into mitochondrial matrix"/>
    <property type="evidence" value="ECO:0007669"/>
    <property type="project" value="UniProtKB-UniRule"/>
</dbReference>
<protein>
    <recommendedName>
        <fullName evidence="8">Mitochondrial import inner membrane translocase subunit Tim21</fullName>
    </recommendedName>
</protein>
<comment type="subcellular location">
    <subcellularLocation>
        <location evidence="8">Mitochondrion inner membrane</location>
        <topology evidence="8">Single-pass membrane protein</topology>
    </subcellularLocation>
    <subcellularLocation>
        <location evidence="1">Mitochondrion membrane</location>
        <topology evidence="1">Single-pass membrane protein</topology>
    </subcellularLocation>
</comment>
<dbReference type="InterPro" id="IPR013261">
    <property type="entry name" value="Tim21"/>
</dbReference>
<dbReference type="RefSeq" id="XP_004343571.1">
    <property type="nucleotide sequence ID" value="XM_004343521.1"/>
</dbReference>
<dbReference type="PANTHER" id="PTHR13032:SF6">
    <property type="entry name" value="MITOCHONDRIAL IMPORT INNER MEMBRANE TRANSLOCASE SUBUNIT TIM21"/>
    <property type="match status" value="1"/>
</dbReference>
<dbReference type="Proteomes" id="UP000008743">
    <property type="component" value="Unassembled WGS sequence"/>
</dbReference>
<dbReference type="PANTHER" id="PTHR13032">
    <property type="entry name" value="MITOCHONDRIAL IMPORT INNER MEMBRANE TRANSLOCASE SUBUNIT TIM21"/>
    <property type="match status" value="1"/>
</dbReference>
<keyword evidence="8" id="KW-0811">Translocation</keyword>
<keyword evidence="8" id="KW-0999">Mitochondrion inner membrane</keyword>
<gene>
    <name evidence="9" type="ORF">CAOG_007697</name>
</gene>
<comment type="function">
    <text evidence="8">Essential component of the TIM23 complex, a complex that mediates the translocation of transit peptide-containing proteins across the mitochondrial inner membrane.</text>
</comment>
<evidence type="ECO:0000256" key="6">
    <source>
        <dbReference type="ARBA" id="ARBA00023128"/>
    </source>
</evidence>
<keyword evidence="3 8" id="KW-0812">Transmembrane</keyword>
<comment type="subunit">
    <text evidence="8">Component of the TIM23 complex.</text>
</comment>
<evidence type="ECO:0000256" key="8">
    <source>
        <dbReference type="RuleBase" id="RU367142"/>
    </source>
</evidence>
<dbReference type="EMBL" id="KE346373">
    <property type="protein sequence ID" value="KJE97260.1"/>
    <property type="molecule type" value="Genomic_DNA"/>
</dbReference>
<dbReference type="PROSITE" id="PS51257">
    <property type="entry name" value="PROKAR_LIPOPROTEIN"/>
    <property type="match status" value="1"/>
</dbReference>
<evidence type="ECO:0000256" key="1">
    <source>
        <dbReference type="ARBA" id="ARBA00004304"/>
    </source>
</evidence>
<accession>A0A0D2WWB6</accession>
<dbReference type="Pfam" id="PF08294">
    <property type="entry name" value="TIM21"/>
    <property type="match status" value="1"/>
</dbReference>
<sequence length="306" mass="32741">MSLAPRGLALGFLPTRAAFAIATGSSSALACSITRSSGMAPWTSAVAMLRLSSANGLSTTAANAANAAANPLRTASMHGTNAVRASMSRVWSAERVPPSFVSATLLHTATASSLRPTACTTAASSLMQFRHYSSGRPGFMRSSEHWRDRLARYAKTSFYGIIVLAGAGAAGYMLWNVASEMFSEESVGRMYADALDRVRENAVIAKVVGPTISGLEEGRGQPRMGVQQFDFEGVTHTRLNFPIKGEKGEATVSAEMHSAHGEYMYRYLYVETPAPPGKNKKANVYVIIQPPPEKKPAPQAKKGWFS</sequence>